<proteinExistence type="predicted"/>
<reference evidence="1 2" key="1">
    <citation type="submission" date="2017-02" db="EMBL/GenBank/DDBJ databases">
        <authorList>
            <person name="Jeong S."/>
        </authorList>
    </citation>
    <scope>NUCLEOTIDE SEQUENCE [LARGE SCALE GENOMIC DNA]</scope>
    <source>
        <strain evidence="1 2">RMAR6-6</strain>
    </source>
</reference>
<name>A0ABM6HZR5_9HYPH</name>
<keyword evidence="2" id="KW-1185">Reference proteome</keyword>
<accession>A0ABM6HZR5</accession>
<evidence type="ECO:0008006" key="3">
    <source>
        <dbReference type="Google" id="ProtNLM"/>
    </source>
</evidence>
<evidence type="ECO:0000313" key="1">
    <source>
        <dbReference type="EMBL" id="AQQ03581.1"/>
    </source>
</evidence>
<dbReference type="Proteomes" id="UP000188174">
    <property type="component" value="Chromosome"/>
</dbReference>
<gene>
    <name evidence="1" type="ORF">B0E33_08235</name>
</gene>
<protein>
    <recommendedName>
        <fullName evidence="3">Transposase</fullName>
    </recommendedName>
</protein>
<dbReference type="EMBL" id="CP019630">
    <property type="protein sequence ID" value="AQQ03581.1"/>
    <property type="molecule type" value="Genomic_DNA"/>
</dbReference>
<sequence length="123" mass="13660">MSPGQHVGGIGEAGWGYQSAKRAVLSGRTKRTIGFQNCWSFLKAEAVCAILIKTVAALANRSLHRKQRVREPVRIKKVEFLVQNLNGSPAMPGHRPFQRLPGEPTGRRLAVLKYLSEHSSEDR</sequence>
<evidence type="ECO:0000313" key="2">
    <source>
        <dbReference type="Proteomes" id="UP000188174"/>
    </source>
</evidence>
<organism evidence="1 2">
    <name type="scientific">Roseibium algicola</name>
    <dbReference type="NCBI Taxonomy" id="2857014"/>
    <lineage>
        <taxon>Bacteria</taxon>
        <taxon>Pseudomonadati</taxon>
        <taxon>Pseudomonadota</taxon>
        <taxon>Alphaproteobacteria</taxon>
        <taxon>Hyphomicrobiales</taxon>
        <taxon>Stappiaceae</taxon>
        <taxon>Roseibium</taxon>
    </lineage>
</organism>